<keyword evidence="2" id="KW-1185">Reference proteome</keyword>
<dbReference type="Proteomes" id="UP000499080">
    <property type="component" value="Unassembled WGS sequence"/>
</dbReference>
<organism evidence="1 2">
    <name type="scientific">Araneus ventricosus</name>
    <name type="common">Orbweaver spider</name>
    <name type="synonym">Epeira ventricosa</name>
    <dbReference type="NCBI Taxonomy" id="182803"/>
    <lineage>
        <taxon>Eukaryota</taxon>
        <taxon>Metazoa</taxon>
        <taxon>Ecdysozoa</taxon>
        <taxon>Arthropoda</taxon>
        <taxon>Chelicerata</taxon>
        <taxon>Arachnida</taxon>
        <taxon>Araneae</taxon>
        <taxon>Araneomorphae</taxon>
        <taxon>Entelegynae</taxon>
        <taxon>Araneoidea</taxon>
        <taxon>Araneidae</taxon>
        <taxon>Araneus</taxon>
    </lineage>
</organism>
<protein>
    <submittedName>
        <fullName evidence="1">Uncharacterized protein</fullName>
    </submittedName>
</protein>
<reference evidence="1 2" key="1">
    <citation type="journal article" date="2019" name="Sci. Rep.">
        <title>Orb-weaving spider Araneus ventricosus genome elucidates the spidroin gene catalogue.</title>
        <authorList>
            <person name="Kono N."/>
            <person name="Nakamura H."/>
            <person name="Ohtoshi R."/>
            <person name="Moran D.A.P."/>
            <person name="Shinohara A."/>
            <person name="Yoshida Y."/>
            <person name="Fujiwara M."/>
            <person name="Mori M."/>
            <person name="Tomita M."/>
            <person name="Arakawa K."/>
        </authorList>
    </citation>
    <scope>NUCLEOTIDE SEQUENCE [LARGE SCALE GENOMIC DNA]</scope>
</reference>
<proteinExistence type="predicted"/>
<comment type="caution">
    <text evidence="1">The sequence shown here is derived from an EMBL/GenBank/DDBJ whole genome shotgun (WGS) entry which is preliminary data.</text>
</comment>
<name>A0A4Y2MAD3_ARAVE</name>
<gene>
    <name evidence="1" type="ORF">AVEN_212142_1</name>
</gene>
<sequence length="95" mass="10785">MVSSCFMTIPIMLAKLKNCCTNLSGKSGATNHIAQMWHLIWVSNTYLEQGSLHSNSDVKTVAKNWRNGQGRDFYLAKLVLRSDKCLNRFGDYVEK</sequence>
<evidence type="ECO:0000313" key="2">
    <source>
        <dbReference type="Proteomes" id="UP000499080"/>
    </source>
</evidence>
<dbReference type="EMBL" id="BGPR01007008">
    <property type="protein sequence ID" value="GBN23552.1"/>
    <property type="molecule type" value="Genomic_DNA"/>
</dbReference>
<dbReference type="OrthoDB" id="616263at2759"/>
<accession>A0A4Y2MAD3</accession>
<evidence type="ECO:0000313" key="1">
    <source>
        <dbReference type="EMBL" id="GBN23552.1"/>
    </source>
</evidence>
<dbReference type="AlphaFoldDB" id="A0A4Y2MAD3"/>